<protein>
    <submittedName>
        <fullName evidence="2">Uncharacterized protein</fullName>
    </submittedName>
</protein>
<keyword evidence="1" id="KW-1133">Transmembrane helix</keyword>
<sequence length="151" mass="17323">MDNMKFTQSTLQGFINRLITSYRTIIPVVVVPIVLSIVLKLNGQPLPKEMVTILLLVPIFVTLWLMVFNSGTNKLQACELTLNERFISVSKYGEKSELNWNDITKLTISKFVGNHVILSSNSEQELMFDYFAFSKKQRDQIISYIKSKITN</sequence>
<dbReference type="EMBL" id="CP133548">
    <property type="protein sequence ID" value="WMS86577.1"/>
    <property type="molecule type" value="Genomic_DNA"/>
</dbReference>
<name>A0AA51RS07_9GAMM</name>
<feature type="transmembrane region" description="Helical" evidence="1">
    <location>
        <begin position="51"/>
        <end position="68"/>
    </location>
</feature>
<keyword evidence="1" id="KW-0812">Transmembrane</keyword>
<keyword evidence="3" id="KW-1185">Reference proteome</keyword>
<feature type="transmembrane region" description="Helical" evidence="1">
    <location>
        <begin position="20"/>
        <end position="39"/>
    </location>
</feature>
<gene>
    <name evidence="2" type="ORF">Q9312_15255</name>
</gene>
<dbReference type="KEGG" id="plei:Q9312_15255"/>
<dbReference type="RefSeq" id="WP_309201722.1">
    <property type="nucleotide sequence ID" value="NZ_CP133548.1"/>
</dbReference>
<evidence type="ECO:0000256" key="1">
    <source>
        <dbReference type="SAM" id="Phobius"/>
    </source>
</evidence>
<evidence type="ECO:0000313" key="3">
    <source>
        <dbReference type="Proteomes" id="UP001239782"/>
    </source>
</evidence>
<dbReference type="AlphaFoldDB" id="A0AA51RS07"/>
<accession>A0AA51RS07</accession>
<evidence type="ECO:0000313" key="2">
    <source>
        <dbReference type="EMBL" id="WMS86577.1"/>
    </source>
</evidence>
<keyword evidence="1" id="KW-0472">Membrane</keyword>
<organism evidence="2 3">
    <name type="scientific">Pleionea litopenaei</name>
    <dbReference type="NCBI Taxonomy" id="3070815"/>
    <lineage>
        <taxon>Bacteria</taxon>
        <taxon>Pseudomonadati</taxon>
        <taxon>Pseudomonadota</taxon>
        <taxon>Gammaproteobacteria</taxon>
        <taxon>Oceanospirillales</taxon>
        <taxon>Pleioneaceae</taxon>
        <taxon>Pleionea</taxon>
    </lineage>
</organism>
<dbReference type="Proteomes" id="UP001239782">
    <property type="component" value="Chromosome"/>
</dbReference>
<proteinExistence type="predicted"/>
<reference evidence="2 3" key="1">
    <citation type="submission" date="2023-08" db="EMBL/GenBank/DDBJ databases">
        <title>Pleionea litopenaei sp. nov., isolated from stomach of juvenile Litopenaeus vannamei.</title>
        <authorList>
            <person name="Rho A.M."/>
            <person name="Hwang C.Y."/>
        </authorList>
    </citation>
    <scope>NUCLEOTIDE SEQUENCE [LARGE SCALE GENOMIC DNA]</scope>
    <source>
        <strain evidence="2 3">HL-JVS1</strain>
    </source>
</reference>